<dbReference type="EMBL" id="FRXO01000006">
    <property type="protein sequence ID" value="SHO66354.1"/>
    <property type="molecule type" value="Genomic_DNA"/>
</dbReference>
<evidence type="ECO:0000313" key="4">
    <source>
        <dbReference type="Proteomes" id="UP000186406"/>
    </source>
</evidence>
<dbReference type="GO" id="GO:0016616">
    <property type="term" value="F:oxidoreductase activity, acting on the CH-OH group of donors, NAD or NADP as acceptor"/>
    <property type="evidence" value="ECO:0007669"/>
    <property type="project" value="TreeGrafter"/>
</dbReference>
<dbReference type="PANTHER" id="PTHR42760">
    <property type="entry name" value="SHORT-CHAIN DEHYDROGENASES/REDUCTASES FAMILY MEMBER"/>
    <property type="match status" value="1"/>
</dbReference>
<dbReference type="InterPro" id="IPR036291">
    <property type="entry name" value="NAD(P)-bd_dom_sf"/>
</dbReference>
<dbReference type="FunFam" id="3.40.50.720:FF:000084">
    <property type="entry name" value="Short-chain dehydrogenase reductase"/>
    <property type="match status" value="1"/>
</dbReference>
<dbReference type="Gene3D" id="3.40.50.720">
    <property type="entry name" value="NAD(P)-binding Rossmann-like Domain"/>
    <property type="match status" value="1"/>
</dbReference>
<comment type="similarity">
    <text evidence="1">Belongs to the short-chain dehydrogenases/reductases (SDR) family.</text>
</comment>
<dbReference type="STRING" id="1123029.SAMN02745172_03013"/>
<keyword evidence="4" id="KW-1185">Reference proteome</keyword>
<dbReference type="InterPro" id="IPR002347">
    <property type="entry name" value="SDR_fam"/>
</dbReference>
<accession>A0A1M7ZN64</accession>
<dbReference type="PRINTS" id="PR00081">
    <property type="entry name" value="GDHRDH"/>
</dbReference>
<gene>
    <name evidence="3" type="ORF">SAMN02745172_03013</name>
</gene>
<evidence type="ECO:0000313" key="3">
    <source>
        <dbReference type="EMBL" id="SHO66354.1"/>
    </source>
</evidence>
<evidence type="ECO:0000256" key="1">
    <source>
        <dbReference type="ARBA" id="ARBA00006484"/>
    </source>
</evidence>
<protein>
    <submittedName>
        <fullName evidence="3">Glucose 1-dehydrogenase</fullName>
    </submittedName>
</protein>
<dbReference type="PANTHER" id="PTHR42760:SF115">
    <property type="entry name" value="3-OXOACYL-[ACYL-CARRIER-PROTEIN] REDUCTASE FABG"/>
    <property type="match status" value="1"/>
</dbReference>
<dbReference type="Proteomes" id="UP000186406">
    <property type="component" value="Unassembled WGS sequence"/>
</dbReference>
<organism evidence="3 4">
    <name type="scientific">Pseudoxanthobacter soli DSM 19599</name>
    <dbReference type="NCBI Taxonomy" id="1123029"/>
    <lineage>
        <taxon>Bacteria</taxon>
        <taxon>Pseudomonadati</taxon>
        <taxon>Pseudomonadota</taxon>
        <taxon>Alphaproteobacteria</taxon>
        <taxon>Hyphomicrobiales</taxon>
        <taxon>Segnochrobactraceae</taxon>
        <taxon>Pseudoxanthobacter</taxon>
    </lineage>
</organism>
<dbReference type="SUPFAM" id="SSF51735">
    <property type="entry name" value="NAD(P)-binding Rossmann-fold domains"/>
    <property type="match status" value="1"/>
</dbReference>
<dbReference type="OrthoDB" id="9796652at2"/>
<proteinExistence type="inferred from homology"/>
<evidence type="ECO:0000256" key="2">
    <source>
        <dbReference type="ARBA" id="ARBA00023002"/>
    </source>
</evidence>
<sequence length="257" mass="26603">MIIDRFRLDGRTALVTGGGRGIGLAIAKAFAEAGATVLIAELDTETGAAATAEIAGSGGRAVFVPLDVADPVVVRAAAAGVLAQHGAVDILVNNAGICLNATALDTTDEIWRRQMAVNLDGLFFCCREFGRAMVERGRGAIVNLASIAGVVDIRPQHHIAYSASKAAVAQVSRVLAAEWARSGVRVNAIAPGYVATDMPLAATRSDPGMVEAWMSMVPRGDFIQPDEIAAAVLFLASDAASAVTGHLMMADAGYTVW</sequence>
<dbReference type="Pfam" id="PF13561">
    <property type="entry name" value="adh_short_C2"/>
    <property type="match status" value="1"/>
</dbReference>
<dbReference type="PROSITE" id="PS00061">
    <property type="entry name" value="ADH_SHORT"/>
    <property type="match status" value="1"/>
</dbReference>
<dbReference type="InterPro" id="IPR020904">
    <property type="entry name" value="Sc_DH/Rdtase_CS"/>
</dbReference>
<dbReference type="NCBIfam" id="NF005559">
    <property type="entry name" value="PRK07231.1"/>
    <property type="match status" value="1"/>
</dbReference>
<dbReference type="PRINTS" id="PR00080">
    <property type="entry name" value="SDRFAMILY"/>
</dbReference>
<reference evidence="3 4" key="1">
    <citation type="submission" date="2016-12" db="EMBL/GenBank/DDBJ databases">
        <authorList>
            <person name="Song W.-J."/>
            <person name="Kurnit D.M."/>
        </authorList>
    </citation>
    <scope>NUCLEOTIDE SEQUENCE [LARGE SCALE GENOMIC DNA]</scope>
    <source>
        <strain evidence="3 4">DSM 19599</strain>
    </source>
</reference>
<dbReference type="AlphaFoldDB" id="A0A1M7ZN64"/>
<keyword evidence="2" id="KW-0560">Oxidoreductase</keyword>
<name>A0A1M7ZN64_9HYPH</name>
<dbReference type="RefSeq" id="WP_073630146.1">
    <property type="nucleotide sequence ID" value="NZ_FRXO01000006.1"/>
</dbReference>